<feature type="compositionally biased region" description="Polar residues" evidence="15">
    <location>
        <begin position="1094"/>
        <end position="1103"/>
    </location>
</feature>
<keyword evidence="3" id="KW-1003">Cell membrane</keyword>
<evidence type="ECO:0000256" key="2">
    <source>
        <dbReference type="ARBA" id="ARBA00010933"/>
    </source>
</evidence>
<evidence type="ECO:0000256" key="6">
    <source>
        <dbReference type="ARBA" id="ARBA00022729"/>
    </source>
</evidence>
<dbReference type="Gene3D" id="4.10.1240.10">
    <property type="entry name" value="GPCR, family 2, extracellular hormone receptor domain"/>
    <property type="match status" value="1"/>
</dbReference>
<dbReference type="Pfam" id="PF16489">
    <property type="entry name" value="GAIN"/>
    <property type="match status" value="1"/>
</dbReference>
<feature type="transmembrane region" description="Helical" evidence="16">
    <location>
        <begin position="674"/>
        <end position="698"/>
    </location>
</feature>
<evidence type="ECO:0000256" key="17">
    <source>
        <dbReference type="SAM" id="SignalP"/>
    </source>
</evidence>
<reference evidence="23" key="1">
    <citation type="submission" date="2025-08" db="UniProtKB">
        <authorList>
            <consortium name="RefSeq"/>
        </authorList>
    </citation>
    <scope>IDENTIFICATION</scope>
</reference>
<dbReference type="InterPro" id="IPR048072">
    <property type="entry name" value="7tmB2_latrophilin-like"/>
</dbReference>
<feature type="domain" description="GAIN-B" evidence="18">
    <location>
        <begin position="420"/>
        <end position="596"/>
    </location>
</feature>
<dbReference type="PANTHER" id="PTHR12011">
    <property type="entry name" value="ADHESION G-PROTEIN COUPLED RECEPTOR"/>
    <property type="match status" value="1"/>
</dbReference>
<evidence type="ECO:0000313" key="22">
    <source>
        <dbReference type="Proteomes" id="UP000695022"/>
    </source>
</evidence>
<keyword evidence="9" id="KW-0297">G-protein coupled receptor</keyword>
<feature type="transmembrane region" description="Helical" evidence="16">
    <location>
        <begin position="710"/>
        <end position="730"/>
    </location>
</feature>
<dbReference type="CDD" id="cd22830">
    <property type="entry name" value="Gal_Rha_Lectin_dCirl"/>
    <property type="match status" value="1"/>
</dbReference>
<keyword evidence="4" id="KW-0597">Phosphoprotein</keyword>
<keyword evidence="8 16" id="KW-1133">Transmembrane helix</keyword>
<keyword evidence="10 16" id="KW-0472">Membrane</keyword>
<evidence type="ECO:0000256" key="12">
    <source>
        <dbReference type="ARBA" id="ARBA00023170"/>
    </source>
</evidence>
<dbReference type="Pfam" id="PF01825">
    <property type="entry name" value="GPS"/>
    <property type="match status" value="1"/>
</dbReference>
<evidence type="ECO:0000256" key="4">
    <source>
        <dbReference type="ARBA" id="ARBA00022553"/>
    </source>
</evidence>
<dbReference type="SMART" id="SM00303">
    <property type="entry name" value="GPS"/>
    <property type="match status" value="1"/>
</dbReference>
<feature type="domain" description="SUEL-type lectin" evidence="20">
    <location>
        <begin position="69"/>
        <end position="159"/>
    </location>
</feature>
<dbReference type="PROSITE" id="PS00650">
    <property type="entry name" value="G_PROTEIN_RECEP_F2_2"/>
    <property type="match status" value="1"/>
</dbReference>
<dbReference type="PROSITE" id="PS50227">
    <property type="entry name" value="G_PROTEIN_RECEP_F2_3"/>
    <property type="match status" value="1"/>
</dbReference>
<dbReference type="Gene3D" id="2.60.120.740">
    <property type="match status" value="1"/>
</dbReference>
<dbReference type="PANTHER" id="PTHR12011:SF347">
    <property type="entry name" value="FI21270P1-RELATED"/>
    <property type="match status" value="1"/>
</dbReference>
<dbReference type="Gene3D" id="1.20.1070.10">
    <property type="entry name" value="Rhodopsin 7-helix transmembrane proteins"/>
    <property type="match status" value="1"/>
</dbReference>
<dbReference type="InterPro" id="IPR017981">
    <property type="entry name" value="GPCR_2-like_7TM"/>
</dbReference>
<evidence type="ECO:0000256" key="3">
    <source>
        <dbReference type="ARBA" id="ARBA00022475"/>
    </source>
</evidence>
<feature type="domain" description="G-protein coupled receptors family 2 profile 2" evidence="21">
    <location>
        <begin position="605"/>
        <end position="850"/>
    </location>
</feature>
<dbReference type="InterPro" id="IPR017983">
    <property type="entry name" value="GPCR_2_secretin-like_CS"/>
</dbReference>
<dbReference type="Gene3D" id="2.60.220.50">
    <property type="match status" value="1"/>
</dbReference>
<keyword evidence="11" id="KW-1015">Disulfide bond</keyword>
<evidence type="ECO:0000259" key="18">
    <source>
        <dbReference type="PROSITE" id="PS50221"/>
    </source>
</evidence>
<feature type="transmembrane region" description="Helical" evidence="16">
    <location>
        <begin position="607"/>
        <end position="630"/>
    </location>
</feature>
<evidence type="ECO:0000313" key="23">
    <source>
        <dbReference type="RefSeq" id="XP_014677727.1"/>
    </source>
</evidence>
<evidence type="ECO:0000259" key="21">
    <source>
        <dbReference type="PROSITE" id="PS50261"/>
    </source>
</evidence>
<evidence type="ECO:0000256" key="9">
    <source>
        <dbReference type="ARBA" id="ARBA00023040"/>
    </source>
</evidence>
<protein>
    <submittedName>
        <fullName evidence="23">Latrophilin-3-like</fullName>
    </submittedName>
</protein>
<feature type="signal peptide" evidence="17">
    <location>
        <begin position="1"/>
        <end position="41"/>
    </location>
</feature>
<evidence type="ECO:0000259" key="19">
    <source>
        <dbReference type="PROSITE" id="PS50227"/>
    </source>
</evidence>
<evidence type="ECO:0000256" key="15">
    <source>
        <dbReference type="SAM" id="MobiDB-lite"/>
    </source>
</evidence>
<dbReference type="InterPro" id="IPR000203">
    <property type="entry name" value="GPS"/>
</dbReference>
<feature type="compositionally biased region" description="Polar residues" evidence="15">
    <location>
        <begin position="925"/>
        <end position="934"/>
    </location>
</feature>
<evidence type="ECO:0000256" key="1">
    <source>
        <dbReference type="ARBA" id="ARBA00004651"/>
    </source>
</evidence>
<feature type="chain" id="PRO_5047118394" evidence="17">
    <location>
        <begin position="42"/>
        <end position="1189"/>
    </location>
</feature>
<keyword evidence="5 16" id="KW-0812">Transmembrane</keyword>
<evidence type="ECO:0000256" key="16">
    <source>
        <dbReference type="SAM" id="Phobius"/>
    </source>
</evidence>
<feature type="domain" description="G-protein coupled receptors family 2 profile 1" evidence="19">
    <location>
        <begin position="245"/>
        <end position="305"/>
    </location>
</feature>
<dbReference type="InterPro" id="IPR046338">
    <property type="entry name" value="GAIN_dom_sf"/>
</dbReference>
<feature type="region of interest" description="Disordered" evidence="15">
    <location>
        <begin position="907"/>
        <end position="934"/>
    </location>
</feature>
<dbReference type="Pfam" id="PF00002">
    <property type="entry name" value="7tm_2"/>
    <property type="match status" value="1"/>
</dbReference>
<evidence type="ECO:0000256" key="5">
    <source>
        <dbReference type="ARBA" id="ARBA00022692"/>
    </source>
</evidence>
<evidence type="ECO:0000256" key="14">
    <source>
        <dbReference type="ARBA" id="ARBA00023224"/>
    </source>
</evidence>
<comment type="similarity">
    <text evidence="2">Belongs to the G-protein coupled receptor 2 family. LN-TM7 subfamily.</text>
</comment>
<keyword evidence="6 17" id="KW-0732">Signal</keyword>
<keyword evidence="7" id="KW-0430">Lectin</keyword>
<feature type="region of interest" description="Disordered" evidence="15">
    <location>
        <begin position="207"/>
        <end position="245"/>
    </location>
</feature>
<feature type="transmembrane region" description="Helical" evidence="16">
    <location>
        <begin position="797"/>
        <end position="820"/>
    </location>
</feature>
<accession>A0ABM1EZV6</accession>
<dbReference type="InterPro" id="IPR000832">
    <property type="entry name" value="GPCR_2_secretin-like"/>
</dbReference>
<feature type="region of interest" description="Disordered" evidence="15">
    <location>
        <begin position="1006"/>
        <end position="1189"/>
    </location>
</feature>
<sequence>MHCSTIIGRQASQGFSHSLKMRRYCLLLVTVVTLCMHACAAAAAAGQTGQTANQRQDRWSFSNYQNGYTCENSELNIECGKGTLIHVIRANYGRFSIKLCNPNGVTSGWSLNCVSRNSKQIVTEMCQGLGSCVVMATKDVFGEPCENTYKYLEVQYKCTADPNYKPEGAETTTLTTKTTMATEKTTTSRLTPAATTKVTDPTEYPFIMKTTTEPPMTTTEPTTPAPSFTTTPTTTPTPSTHHTEYCQPTDVRNVSWPRTASGEKAVMACPGNRQGMAAWRCILDPDKGAIWWPASPDLSNCVSASVSALSSRLNDGESVTSVAMEMSTATASGGLVGGDLVVTTTVMQDMLTRAANELHHVNEWDMWTEAMVNTGSNMLAEEESQCWEDLPAMTRLRTATTLLMTMEENANMLASRIDTTYSQDKPSANMLMSIHIVNATTVPYVEYPNPGGSGSATYWQQSTIRLSTKAFPRHKPGLVKMVFLSYNNIGDYLEPATRRRSGTTNTIVNSMVLSASYGEQHHKVAPLSEPILLTLKHIKPGLINPTCAFWNFSDSTYLGQWSDFGCVVASSNATHTVCSCNHLTNFAVLMDITGIEISAANVLALDIITYIGCIVSIGCLLVCFLTFTFCRGLQNDRNTIHQNLSLCLLLAELVFVIGISQTENKVACAIIAGVMHYFFLGAFAWMFLEGLQLYIMLVEVFEAERSRSKYYCLIGYGVPAIIVAISAGVYHEGYGTDQYCWLTTEHYFVLAFVVPVAAVLVANVAFLSLAIYMMCRHADAIASARTRDRAKLDTIKSWVKGAVVLLCLLGLTWLIGFLYVSKATVAMAYIFTILNTLQGVFIFLFHCALNEKVQKEYKKVIRRAEWLPDSVRIKYGGHKGLSSRSPSGPSGPSNYFQKFFSDRKQRKKSLSTTSTNQDHSKTTNRDSGLSGSVSDTARKGNAILNGPIVNGIYDEGIDLSAMDCSVVDSEMMSEYMQEKLRIAYALPKHIDDVELEQCHTLRKADESLSTVKPQLSVDRSKSETNSTSSHESFKGTDEKEERASFLCNGDNQPLLDGAQHRKSQSEDSDSSAPTCDDTQTTPGSAVCTEDTPEENPSQRSASASPPGGECGKQDEMRGSFPRLDARERSSLSKREHSLPDLNEGEKDRQRANSLQRHNSERPFKPVIPPEQDDHEVDSQTYDPAGFSEC</sequence>
<dbReference type="InterPro" id="IPR032471">
    <property type="entry name" value="AGRL2-4_GAIN_subdom_A"/>
</dbReference>
<feature type="transmembrane region" description="Helical" evidence="16">
    <location>
        <begin position="826"/>
        <end position="849"/>
    </location>
</feature>
<dbReference type="SUPFAM" id="SSF81321">
    <property type="entry name" value="Family A G protein-coupled receptor-like"/>
    <property type="match status" value="1"/>
</dbReference>
<feature type="compositionally biased region" description="Basic and acidic residues" evidence="15">
    <location>
        <begin position="1031"/>
        <end position="1043"/>
    </location>
</feature>
<evidence type="ECO:0000259" key="20">
    <source>
        <dbReference type="PROSITE" id="PS50228"/>
    </source>
</evidence>
<organism evidence="22 23">
    <name type="scientific">Priapulus caudatus</name>
    <name type="common">Priapulid worm</name>
    <dbReference type="NCBI Taxonomy" id="37621"/>
    <lineage>
        <taxon>Eukaryota</taxon>
        <taxon>Metazoa</taxon>
        <taxon>Ecdysozoa</taxon>
        <taxon>Scalidophora</taxon>
        <taxon>Priapulida</taxon>
        <taxon>Priapulimorpha</taxon>
        <taxon>Priapulimorphida</taxon>
        <taxon>Priapulidae</taxon>
        <taxon>Priapulus</taxon>
    </lineage>
</organism>
<dbReference type="InterPro" id="IPR036445">
    <property type="entry name" value="GPCR_2_extracell_dom_sf"/>
</dbReference>
<dbReference type="PROSITE" id="PS50221">
    <property type="entry name" value="GAIN_B"/>
    <property type="match status" value="1"/>
</dbReference>
<keyword evidence="22" id="KW-1185">Reference proteome</keyword>
<feature type="compositionally biased region" description="Polar residues" evidence="15">
    <location>
        <begin position="1070"/>
        <end position="1083"/>
    </location>
</feature>
<dbReference type="PROSITE" id="PS50228">
    <property type="entry name" value="SUEL_LECTIN"/>
    <property type="match status" value="1"/>
</dbReference>
<feature type="compositionally biased region" description="Low complexity" evidence="15">
    <location>
        <begin position="210"/>
        <end position="240"/>
    </location>
</feature>
<dbReference type="InterPro" id="IPR001879">
    <property type="entry name" value="GPCR_2_extracellular_dom"/>
</dbReference>
<dbReference type="CDD" id="cd15440">
    <property type="entry name" value="7tmB2_latrophilin-like_invertebrate"/>
    <property type="match status" value="1"/>
</dbReference>
<gene>
    <name evidence="23" type="primary">LOC106817566</name>
</gene>
<dbReference type="GeneID" id="106817566"/>
<feature type="transmembrane region" description="Helical" evidence="16">
    <location>
        <begin position="642"/>
        <end position="662"/>
    </location>
</feature>
<dbReference type="Gene3D" id="1.25.40.610">
    <property type="match status" value="1"/>
</dbReference>
<dbReference type="InterPro" id="IPR000922">
    <property type="entry name" value="Lectin_gal-bd_dom"/>
</dbReference>
<proteinExistence type="inferred from homology"/>
<evidence type="ECO:0000256" key="7">
    <source>
        <dbReference type="ARBA" id="ARBA00022734"/>
    </source>
</evidence>
<feature type="compositionally biased region" description="Basic and acidic residues" evidence="15">
    <location>
        <begin position="1111"/>
        <end position="1150"/>
    </location>
</feature>
<evidence type="ECO:0000256" key="13">
    <source>
        <dbReference type="ARBA" id="ARBA00023180"/>
    </source>
</evidence>
<keyword evidence="12" id="KW-0675">Receptor</keyword>
<comment type="subcellular location">
    <subcellularLocation>
        <location evidence="1">Cell membrane</location>
        <topology evidence="1">Multi-pass membrane protein</topology>
    </subcellularLocation>
</comment>
<dbReference type="InterPro" id="IPR057244">
    <property type="entry name" value="GAIN_B"/>
</dbReference>
<dbReference type="PRINTS" id="PR00249">
    <property type="entry name" value="GPCRSECRETIN"/>
</dbReference>
<dbReference type="PROSITE" id="PS50261">
    <property type="entry name" value="G_PROTEIN_RECEP_F2_4"/>
    <property type="match status" value="1"/>
</dbReference>
<dbReference type="InterPro" id="IPR043159">
    <property type="entry name" value="Lectin_gal-bd_sf"/>
</dbReference>
<feature type="transmembrane region" description="Helical" evidence="16">
    <location>
        <begin position="750"/>
        <end position="775"/>
    </location>
</feature>
<dbReference type="Proteomes" id="UP000695022">
    <property type="component" value="Unplaced"/>
</dbReference>
<evidence type="ECO:0000256" key="11">
    <source>
        <dbReference type="ARBA" id="ARBA00023157"/>
    </source>
</evidence>
<evidence type="ECO:0000256" key="8">
    <source>
        <dbReference type="ARBA" id="ARBA00022989"/>
    </source>
</evidence>
<name>A0ABM1EZV6_PRICU</name>
<keyword evidence="13" id="KW-0325">Glycoprotein</keyword>
<dbReference type="Pfam" id="PF02140">
    <property type="entry name" value="SUEL_Lectin"/>
    <property type="match status" value="1"/>
</dbReference>
<dbReference type="RefSeq" id="XP_014677727.1">
    <property type="nucleotide sequence ID" value="XM_014822241.1"/>
</dbReference>
<keyword evidence="14" id="KW-0807">Transducer</keyword>
<evidence type="ECO:0000256" key="10">
    <source>
        <dbReference type="ARBA" id="ARBA00023136"/>
    </source>
</evidence>